<sequence>MVEFAHFIYPKSMTSALNAASVLMITLVIIVNSMLDSILLQSV</sequence>
<proteinExistence type="predicted"/>
<comment type="caution">
    <text evidence="2">The sequence shown here is derived from an EMBL/GenBank/DDBJ whole genome shotgun (WGS) entry which is preliminary data.</text>
</comment>
<accession>A0A430QP81</accession>
<name>A0A430QP81_SCHBO</name>
<keyword evidence="1" id="KW-1133">Transmembrane helix</keyword>
<keyword evidence="1" id="KW-0472">Membrane</keyword>
<dbReference type="Proteomes" id="UP000290809">
    <property type="component" value="Unassembled WGS sequence"/>
</dbReference>
<keyword evidence="3" id="KW-1185">Reference proteome</keyword>
<reference evidence="2 3" key="1">
    <citation type="journal article" date="2019" name="PLoS Pathog.">
        <title>Genome sequence of the bovine parasite Schistosoma bovis Tanzania.</title>
        <authorList>
            <person name="Oey H."/>
            <person name="Zakrzewski M."/>
            <person name="Gobert G."/>
            <person name="Gravermann K."/>
            <person name="Stoye J."/>
            <person name="Jones M."/>
            <person name="Mcmanus D."/>
            <person name="Krause L."/>
        </authorList>
    </citation>
    <scope>NUCLEOTIDE SEQUENCE [LARGE SCALE GENOMIC DNA]</scope>
    <source>
        <strain evidence="2 3">TAN1997</strain>
    </source>
</reference>
<gene>
    <name evidence="2" type="ORF">DC041_0009689</name>
</gene>
<feature type="transmembrane region" description="Helical" evidence="1">
    <location>
        <begin position="20"/>
        <end position="40"/>
    </location>
</feature>
<dbReference type="AlphaFoldDB" id="A0A430QP81"/>
<evidence type="ECO:0000256" key="1">
    <source>
        <dbReference type="SAM" id="Phobius"/>
    </source>
</evidence>
<protein>
    <submittedName>
        <fullName evidence="2">Uncharacterized protein</fullName>
    </submittedName>
</protein>
<organism evidence="2 3">
    <name type="scientific">Schistosoma bovis</name>
    <name type="common">Blood fluke</name>
    <dbReference type="NCBI Taxonomy" id="6184"/>
    <lineage>
        <taxon>Eukaryota</taxon>
        <taxon>Metazoa</taxon>
        <taxon>Spiralia</taxon>
        <taxon>Lophotrochozoa</taxon>
        <taxon>Platyhelminthes</taxon>
        <taxon>Trematoda</taxon>
        <taxon>Digenea</taxon>
        <taxon>Strigeidida</taxon>
        <taxon>Schistosomatoidea</taxon>
        <taxon>Schistosomatidae</taxon>
        <taxon>Schistosoma</taxon>
    </lineage>
</organism>
<keyword evidence="1" id="KW-0812">Transmembrane</keyword>
<evidence type="ECO:0000313" key="3">
    <source>
        <dbReference type="Proteomes" id="UP000290809"/>
    </source>
</evidence>
<dbReference type="EMBL" id="QMKO01001499">
    <property type="protein sequence ID" value="RTG89506.1"/>
    <property type="molecule type" value="Genomic_DNA"/>
</dbReference>
<evidence type="ECO:0000313" key="2">
    <source>
        <dbReference type="EMBL" id="RTG89506.1"/>
    </source>
</evidence>